<dbReference type="NCBIfam" id="TIGR00502">
    <property type="entry name" value="nagB"/>
    <property type="match status" value="1"/>
</dbReference>
<gene>
    <name evidence="2 4" type="primary">nagB</name>
    <name evidence="4" type="ORF">PQJ61_17175</name>
</gene>
<dbReference type="PANTHER" id="PTHR11280">
    <property type="entry name" value="GLUCOSAMINE-6-PHOSPHATE ISOMERASE"/>
    <property type="match status" value="1"/>
</dbReference>
<keyword evidence="1 2" id="KW-0378">Hydrolase</keyword>
<comment type="caution">
    <text evidence="4">The sequence shown here is derived from an EMBL/GenBank/DDBJ whole genome shotgun (WGS) entry which is preliminary data.</text>
</comment>
<evidence type="ECO:0000313" key="5">
    <source>
        <dbReference type="Proteomes" id="UP001221217"/>
    </source>
</evidence>
<dbReference type="InterPro" id="IPR037171">
    <property type="entry name" value="NagB/RpiA_transferase-like"/>
</dbReference>
<dbReference type="EMBL" id="JAQQAL010000049">
    <property type="protein sequence ID" value="MDC7228497.1"/>
    <property type="molecule type" value="Genomic_DNA"/>
</dbReference>
<dbReference type="GO" id="GO:0004342">
    <property type="term" value="F:glucosamine-6-phosphate deaminase activity"/>
    <property type="evidence" value="ECO:0007669"/>
    <property type="project" value="UniProtKB-UniRule"/>
</dbReference>
<proteinExistence type="inferred from homology"/>
<comment type="caution">
    <text evidence="2">Lacks conserved residue(s) required for the propagation of feature annotation.</text>
</comment>
<sequence>MNIVRCGNYDDASRQAYHHLLSRLRDNEKAVLGLPTGSTPLGLYRCMTQGYVNGDFDYSGITTFNIDEYAGMERNNPDSYYLFMQRKLFNGINVAEERRHIPSGLGNLEHNCLEYDRLMEAAGGIDILVLAVGANGHIGFNEPGTPFESTTHIIELTGRTRADNARFFKSPEDVPEQALTMGIKLMMNAREIIFIGTGKEKADAVRRMVNGPVTTDCPASVLQLHPNITLYLDSEAAGDL</sequence>
<evidence type="ECO:0000256" key="2">
    <source>
        <dbReference type="HAMAP-Rule" id="MF_01241"/>
    </source>
</evidence>
<dbReference type="Pfam" id="PF01182">
    <property type="entry name" value="Glucosamine_iso"/>
    <property type="match status" value="1"/>
</dbReference>
<dbReference type="GO" id="GO:0019262">
    <property type="term" value="P:N-acetylneuraminate catabolic process"/>
    <property type="evidence" value="ECO:0007669"/>
    <property type="project" value="UniProtKB-UniRule"/>
</dbReference>
<evidence type="ECO:0000256" key="1">
    <source>
        <dbReference type="ARBA" id="ARBA00022801"/>
    </source>
</evidence>
<evidence type="ECO:0000259" key="3">
    <source>
        <dbReference type="Pfam" id="PF01182"/>
    </source>
</evidence>
<dbReference type="InterPro" id="IPR006148">
    <property type="entry name" value="Glc/Gal-6P_isomerase"/>
</dbReference>
<dbReference type="Proteomes" id="UP001221217">
    <property type="component" value="Unassembled WGS sequence"/>
</dbReference>
<keyword evidence="2" id="KW-0119">Carbohydrate metabolism</keyword>
<feature type="active site" description="Proton acceptor; for enolization step" evidence="2">
    <location>
        <position position="67"/>
    </location>
</feature>
<dbReference type="AlphaFoldDB" id="A0AAJ1ML50"/>
<dbReference type="GO" id="GO:0005975">
    <property type="term" value="P:carbohydrate metabolic process"/>
    <property type="evidence" value="ECO:0007669"/>
    <property type="project" value="InterPro"/>
</dbReference>
<dbReference type="GO" id="GO:0042802">
    <property type="term" value="F:identical protein binding"/>
    <property type="evidence" value="ECO:0007669"/>
    <property type="project" value="TreeGrafter"/>
</dbReference>
<name>A0AAJ1ML50_9SPIO</name>
<dbReference type="PANTHER" id="PTHR11280:SF5">
    <property type="entry name" value="GLUCOSAMINE-6-PHOSPHATE ISOMERASE"/>
    <property type="match status" value="1"/>
</dbReference>
<feature type="domain" description="Glucosamine/galactosamine-6-phosphate isomerase" evidence="3">
    <location>
        <begin position="15"/>
        <end position="223"/>
    </location>
</feature>
<dbReference type="GO" id="GO:0006046">
    <property type="term" value="P:N-acetylglucosamine catabolic process"/>
    <property type="evidence" value="ECO:0007669"/>
    <property type="project" value="UniProtKB-UniRule"/>
</dbReference>
<protein>
    <recommendedName>
        <fullName evidence="2">Glucosamine-6-phosphate deaminase</fullName>
        <ecNumber evidence="2">3.5.99.6</ecNumber>
    </recommendedName>
    <alternativeName>
        <fullName evidence="2">GlcN6P deaminase</fullName>
        <shortName evidence="2">GNPDA</shortName>
    </alternativeName>
    <alternativeName>
        <fullName evidence="2">Glucosamine-6-phosphate isomerase</fullName>
    </alternativeName>
</protein>
<comment type="function">
    <text evidence="2">Catalyzes the reversible isomerization-deamination of glucosamine 6-phosphate (GlcN6P) to form fructose 6-phosphate (Fru6P) and ammonium ion.</text>
</comment>
<reference evidence="4 5" key="1">
    <citation type="submission" date="2022-12" db="EMBL/GenBank/DDBJ databases">
        <title>Metagenome assembled genome from gulf of manar.</title>
        <authorList>
            <person name="Kohli P."/>
            <person name="Pk S."/>
            <person name="Venkata Ramana C."/>
            <person name="Sasikala C."/>
        </authorList>
    </citation>
    <scope>NUCLEOTIDE SEQUENCE [LARGE SCALE GENOMIC DNA]</scope>
    <source>
        <strain evidence="4">JB008</strain>
    </source>
</reference>
<accession>A0AAJ1ML50</accession>
<dbReference type="InterPro" id="IPR004547">
    <property type="entry name" value="Glucosamine6P_isomerase"/>
</dbReference>
<feature type="active site" description="For ring-opening step" evidence="2">
    <location>
        <position position="135"/>
    </location>
</feature>
<dbReference type="HAMAP" id="MF_01241">
    <property type="entry name" value="GlcN6P_deamin"/>
    <property type="match status" value="1"/>
</dbReference>
<organism evidence="4 5">
    <name type="scientific">Candidatus Thalassospirochaeta sargassi</name>
    <dbReference type="NCBI Taxonomy" id="3119039"/>
    <lineage>
        <taxon>Bacteria</taxon>
        <taxon>Pseudomonadati</taxon>
        <taxon>Spirochaetota</taxon>
        <taxon>Spirochaetia</taxon>
        <taxon>Spirochaetales</taxon>
        <taxon>Spirochaetaceae</taxon>
        <taxon>Candidatus Thalassospirochaeta</taxon>
    </lineage>
</organism>
<feature type="active site" description="Proton acceptor; for ring-opening step" evidence="2">
    <location>
        <position position="137"/>
    </location>
</feature>
<evidence type="ECO:0000313" key="4">
    <source>
        <dbReference type="EMBL" id="MDC7228497.1"/>
    </source>
</evidence>
<dbReference type="GO" id="GO:0005737">
    <property type="term" value="C:cytoplasm"/>
    <property type="evidence" value="ECO:0007669"/>
    <property type="project" value="TreeGrafter"/>
</dbReference>
<comment type="catalytic activity">
    <reaction evidence="2">
        <text>alpha-D-glucosamine 6-phosphate + H2O = beta-D-fructose 6-phosphate + NH4(+)</text>
        <dbReference type="Rhea" id="RHEA:12172"/>
        <dbReference type="ChEBI" id="CHEBI:15377"/>
        <dbReference type="ChEBI" id="CHEBI:28938"/>
        <dbReference type="ChEBI" id="CHEBI:57634"/>
        <dbReference type="ChEBI" id="CHEBI:75989"/>
        <dbReference type="EC" id="3.5.99.6"/>
    </reaction>
</comment>
<feature type="active site" description="For ring-opening step" evidence="2">
    <location>
        <position position="142"/>
    </location>
</feature>
<dbReference type="CDD" id="cd01399">
    <property type="entry name" value="GlcN6P_deaminase"/>
    <property type="match status" value="1"/>
</dbReference>
<comment type="pathway">
    <text evidence="2">Amino-sugar metabolism; N-acetylneuraminate degradation; D-fructose 6-phosphate from N-acetylneuraminate: step 5/5.</text>
</comment>
<comment type="similarity">
    <text evidence="2">Belongs to the glucosamine/galactosamine-6-phosphate isomerase family. NagB subfamily.</text>
</comment>
<dbReference type="GO" id="GO:0006043">
    <property type="term" value="P:glucosamine catabolic process"/>
    <property type="evidence" value="ECO:0007669"/>
    <property type="project" value="TreeGrafter"/>
</dbReference>
<dbReference type="EC" id="3.5.99.6" evidence="2"/>
<dbReference type="Gene3D" id="3.40.50.1360">
    <property type="match status" value="1"/>
</dbReference>
<dbReference type="SUPFAM" id="SSF100950">
    <property type="entry name" value="NagB/RpiA/CoA transferase-like"/>
    <property type="match status" value="1"/>
</dbReference>